<protein>
    <recommendedName>
        <fullName evidence="3">Methyltransferase domain-containing protein</fullName>
    </recommendedName>
</protein>
<keyword evidence="5" id="KW-1185">Reference proteome</keyword>
<dbReference type="SUPFAM" id="SSF53335">
    <property type="entry name" value="S-adenosyl-L-methionine-dependent methyltransferases"/>
    <property type="match status" value="1"/>
</dbReference>
<feature type="domain" description="Methyltransferase" evidence="3">
    <location>
        <begin position="38"/>
        <end position="125"/>
    </location>
</feature>
<evidence type="ECO:0000313" key="5">
    <source>
        <dbReference type="Proteomes" id="UP000012081"/>
    </source>
</evidence>
<dbReference type="GO" id="GO:0032259">
    <property type="term" value="P:methylation"/>
    <property type="evidence" value="ECO:0007669"/>
    <property type="project" value="UniProtKB-KW"/>
</dbReference>
<evidence type="ECO:0000259" key="3">
    <source>
        <dbReference type="Pfam" id="PF13649"/>
    </source>
</evidence>
<dbReference type="PATRIC" id="fig|1300222.3.peg.669"/>
<dbReference type="RefSeq" id="WP_003386344.1">
    <property type="nucleotide sequence ID" value="NZ_APBN01000001.1"/>
</dbReference>
<accession>M8DE18</accession>
<dbReference type="Pfam" id="PF13649">
    <property type="entry name" value="Methyltransf_25"/>
    <property type="match status" value="1"/>
</dbReference>
<dbReference type="OrthoDB" id="9760689at2"/>
<sequence>MTDTHSWNSQLYDTKMSFVSAFGKGILDWLQAKPGESVLDIGCGTGDLSHELASMGAKPTGIDFSEEMIDAARKKYPHLPFYVADAHTYRTTETFDAVFSNAALHWMKQPEKVAESIWIALRPGGRFIAEFGGAGNVETVIEKIRIVLSSAGIDASERMPWYFPSIGTYSTILEHQGFSVTCAQLFDRPTPLPDGENGILHWLNAFCSPFFTGMSAGEKKAAYRDIAEELKPHLFHDGSWVIDYKRIRVAAVKPFEKEIS</sequence>
<dbReference type="PANTHER" id="PTHR43861">
    <property type="entry name" value="TRANS-ACONITATE 2-METHYLTRANSFERASE-RELATED"/>
    <property type="match status" value="1"/>
</dbReference>
<gene>
    <name evidence="4" type="ORF">I532_03155</name>
</gene>
<dbReference type="STRING" id="1300222.I532_03155"/>
<dbReference type="Gene3D" id="3.40.50.150">
    <property type="entry name" value="Vaccinia Virus protein VP39"/>
    <property type="match status" value="1"/>
</dbReference>
<dbReference type="GeneID" id="89499059"/>
<evidence type="ECO:0000256" key="1">
    <source>
        <dbReference type="ARBA" id="ARBA00022603"/>
    </source>
</evidence>
<evidence type="ECO:0000256" key="2">
    <source>
        <dbReference type="ARBA" id="ARBA00022679"/>
    </source>
</evidence>
<dbReference type="InterPro" id="IPR029063">
    <property type="entry name" value="SAM-dependent_MTases_sf"/>
</dbReference>
<dbReference type="CDD" id="cd02440">
    <property type="entry name" value="AdoMet_MTases"/>
    <property type="match status" value="1"/>
</dbReference>
<dbReference type="EMBL" id="APBN01000001">
    <property type="protein sequence ID" value="EMT54569.1"/>
    <property type="molecule type" value="Genomic_DNA"/>
</dbReference>
<dbReference type="GO" id="GO:0008168">
    <property type="term" value="F:methyltransferase activity"/>
    <property type="evidence" value="ECO:0007669"/>
    <property type="project" value="UniProtKB-KW"/>
</dbReference>
<proteinExistence type="predicted"/>
<organism evidence="4 5">
    <name type="scientific">Brevibacillus borstelensis AK1</name>
    <dbReference type="NCBI Taxonomy" id="1300222"/>
    <lineage>
        <taxon>Bacteria</taxon>
        <taxon>Bacillati</taxon>
        <taxon>Bacillota</taxon>
        <taxon>Bacilli</taxon>
        <taxon>Bacillales</taxon>
        <taxon>Paenibacillaceae</taxon>
        <taxon>Brevibacillus</taxon>
    </lineage>
</organism>
<name>M8DE18_9BACL</name>
<dbReference type="Proteomes" id="UP000012081">
    <property type="component" value="Unassembled WGS sequence"/>
</dbReference>
<dbReference type="AlphaFoldDB" id="M8DE18"/>
<reference evidence="4 5" key="1">
    <citation type="submission" date="2013-03" db="EMBL/GenBank/DDBJ databases">
        <title>Assembly of a new bacterial strain Brevibacillus borstelensis AK1.</title>
        <authorList>
            <person name="Rajan I."/>
            <person name="PoliReddy D."/>
            <person name="Sugumar T."/>
            <person name="Rathinam K."/>
            <person name="Alqarawi S."/>
            <person name="Khalil A.B."/>
            <person name="Sivakumar N."/>
        </authorList>
    </citation>
    <scope>NUCLEOTIDE SEQUENCE [LARGE SCALE GENOMIC DNA]</scope>
    <source>
        <strain evidence="4 5">AK1</strain>
    </source>
</reference>
<keyword evidence="2" id="KW-0808">Transferase</keyword>
<dbReference type="InterPro" id="IPR041698">
    <property type="entry name" value="Methyltransf_25"/>
</dbReference>
<evidence type="ECO:0000313" key="4">
    <source>
        <dbReference type="EMBL" id="EMT54569.1"/>
    </source>
</evidence>
<comment type="caution">
    <text evidence="4">The sequence shown here is derived from an EMBL/GenBank/DDBJ whole genome shotgun (WGS) entry which is preliminary data.</text>
</comment>
<dbReference type="PANTHER" id="PTHR43861:SF1">
    <property type="entry name" value="TRANS-ACONITATE 2-METHYLTRANSFERASE"/>
    <property type="match status" value="1"/>
</dbReference>
<keyword evidence="1" id="KW-0489">Methyltransferase</keyword>